<proteinExistence type="predicted"/>
<gene>
    <name evidence="2" type="primary">Nfu_g_1_010939</name>
</gene>
<protein>
    <submittedName>
        <fullName evidence="2">Uncharacterized protein</fullName>
    </submittedName>
</protein>
<sequence>MQDFDAAFTPLPVTPTKSPDTKKAKSANISTEGTSNDDILKAVMELSGRFAALEQKITKNTEVIANVCDQLKAVEMHVQKNENMIKDVSEQLVKEQQRSDDALVVRDNSIRPVIIQFTMRAFRNKIWKVSRDNNTLKEKKLFLKEDLTQADRMERNRLWPIVEEARKQGKRAGFRGPHAYIEGKKVTC</sequence>
<feature type="region of interest" description="Disordered" evidence="1">
    <location>
        <begin position="1"/>
        <end position="31"/>
    </location>
</feature>
<organism evidence="2">
    <name type="scientific">Nothobranchius pienaari</name>
    <dbReference type="NCBI Taxonomy" id="704102"/>
    <lineage>
        <taxon>Eukaryota</taxon>
        <taxon>Metazoa</taxon>
        <taxon>Chordata</taxon>
        <taxon>Craniata</taxon>
        <taxon>Vertebrata</taxon>
        <taxon>Euteleostomi</taxon>
        <taxon>Actinopterygii</taxon>
        <taxon>Neopterygii</taxon>
        <taxon>Teleostei</taxon>
        <taxon>Neoteleostei</taxon>
        <taxon>Acanthomorphata</taxon>
        <taxon>Ovalentaria</taxon>
        <taxon>Atherinomorphae</taxon>
        <taxon>Cyprinodontiformes</taxon>
        <taxon>Nothobranchiidae</taxon>
        <taxon>Nothobranchius</taxon>
    </lineage>
</organism>
<name>A0A1A8N595_9TELE</name>
<evidence type="ECO:0000313" key="2">
    <source>
        <dbReference type="EMBL" id="SBR64263.1"/>
    </source>
</evidence>
<reference evidence="2" key="2">
    <citation type="submission" date="2016-06" db="EMBL/GenBank/DDBJ databases">
        <title>The genome of a short-lived fish provides insights into sex chromosome evolution and the genetic control of aging.</title>
        <authorList>
            <person name="Reichwald K."/>
            <person name="Felder M."/>
            <person name="Petzold A."/>
            <person name="Koch P."/>
            <person name="Groth M."/>
            <person name="Platzer M."/>
        </authorList>
    </citation>
    <scope>NUCLEOTIDE SEQUENCE</scope>
    <source>
        <tissue evidence="2">Brain</tissue>
    </source>
</reference>
<accession>A0A1A8N595</accession>
<dbReference type="AlphaFoldDB" id="A0A1A8N595"/>
<reference evidence="2" key="1">
    <citation type="submission" date="2016-05" db="EMBL/GenBank/DDBJ databases">
        <authorList>
            <person name="Lavstsen T."/>
            <person name="Jespersen J.S."/>
        </authorList>
    </citation>
    <scope>NUCLEOTIDE SEQUENCE</scope>
    <source>
        <tissue evidence="2">Brain</tissue>
    </source>
</reference>
<dbReference type="EMBL" id="HAEG01000933">
    <property type="protein sequence ID" value="SBR64263.1"/>
    <property type="molecule type" value="Transcribed_RNA"/>
</dbReference>
<evidence type="ECO:0000256" key="1">
    <source>
        <dbReference type="SAM" id="MobiDB-lite"/>
    </source>
</evidence>